<sequence length="70" mass="8169">MLQDFNNSIDFREYLLGVLAISRVSNASEMLQLAFERRKRDDVMVKDPLDQDCYPTPFFPHPPLGHSDDR</sequence>
<name>A0A7R9JEN6_TIMCA</name>
<organism evidence="1">
    <name type="scientific">Timema californicum</name>
    <name type="common">California timema</name>
    <name type="synonym">Walking stick</name>
    <dbReference type="NCBI Taxonomy" id="61474"/>
    <lineage>
        <taxon>Eukaryota</taxon>
        <taxon>Metazoa</taxon>
        <taxon>Ecdysozoa</taxon>
        <taxon>Arthropoda</taxon>
        <taxon>Hexapoda</taxon>
        <taxon>Insecta</taxon>
        <taxon>Pterygota</taxon>
        <taxon>Neoptera</taxon>
        <taxon>Polyneoptera</taxon>
        <taxon>Phasmatodea</taxon>
        <taxon>Timematodea</taxon>
        <taxon>Timematoidea</taxon>
        <taxon>Timematidae</taxon>
        <taxon>Timema</taxon>
    </lineage>
</organism>
<protein>
    <submittedName>
        <fullName evidence="1">(California timema) hypothetical protein</fullName>
    </submittedName>
</protein>
<dbReference type="AlphaFoldDB" id="A0A7R9JEN6"/>
<evidence type="ECO:0000313" key="1">
    <source>
        <dbReference type="EMBL" id="CAD7577934.1"/>
    </source>
</evidence>
<dbReference type="EMBL" id="OE186473">
    <property type="protein sequence ID" value="CAD7577934.1"/>
    <property type="molecule type" value="Genomic_DNA"/>
</dbReference>
<reference evidence="1" key="1">
    <citation type="submission" date="2020-11" db="EMBL/GenBank/DDBJ databases">
        <authorList>
            <person name="Tran Van P."/>
        </authorList>
    </citation>
    <scope>NUCLEOTIDE SEQUENCE</scope>
</reference>
<gene>
    <name evidence="1" type="ORF">TCMB3V08_LOCUS10475</name>
</gene>
<proteinExistence type="predicted"/>
<accession>A0A7R9JEN6</accession>